<feature type="compositionally biased region" description="Basic and acidic residues" evidence="13">
    <location>
        <begin position="186"/>
        <end position="205"/>
    </location>
</feature>
<sequence length="899" mass="102468">MSRQRGKTPRKTNKRPSQTDPVEVYCRIRPLSNDNEEVCVKALSTNVVQLCPTEASHAYKMGNIKETQYTFQYVFDKYTSQKAMFDHTALPLVEDVLKGKNGLLFAYGITSSGKTHTMTGHPHDQGILPRCLDVLFNSLEEQQTKKYVFKPDKMNGFDVQSEADAMVERQRRDLMPKLMKTPQTPRSKDKGAFCDSGRVKDPSRVDGVEEDNNYAVFVSYIEIYNNYVYDLLEDLTYDPITGLKAPTSKNLREDSDHNMYVSSAVEVEVKSSEEALEVLWKGQKRRKVAHTALNTESSRSHSVFNIRLVQAPLDPLGEEVYQDKDKICVSQLSLVDLAGSERTNRTNNEGSRLREAGNINQSLMVLRTCIELLRENQKFGSNKMVPYRDSRLTHLFKNYFDGEGKVRMVVCVNPAGAEYDETVHVMRFAELTQEVQIARPQQVRFDIGLTPGRRRMNQQYKEKLAKMKEDGLEIPTPERMYSMGPPFPLMELFEAHDNATLLQLAQFLHDREKRRASLVPDLDTKQDQFRNQLMEIEEENVKLKGRLQQLESMLGDKDTEITRVGRRIRTLEKENRQLQSTAHAYEQERRELNYEVSEKDSKLTQLRDKRQKMRNQFEYQMQVNNQQWHKNMTAEKNKIAMEAAQEIAEKEQKLELLKSIVNNQAPLSSGSGSQYSSTPPITPKPRPRTQTISTTSSAKPKSRYIPPARSEPDLSIVQGGTQYGPKPAIRGRPTTRDTHTRRGASPPAVKPKPVVNPRYHRRSRSSHADIWIDHQSKGTVETGTILQPTLKKKKSVSKLEVADTKEATRYMLTHQTADSDGDVATNLIKGDIIPTATGGSAVIFKDVETLKQTSPGERKRKSKEQKPEENDGEWTDVETRCRQGIGNFLSSKKSKGSRV</sequence>
<name>A0A8J1XQ08_OWEFU</name>
<comment type="similarity">
    <text evidence="10 11">Belongs to the TRAFAC class myosin-kinesin ATPase superfamily. Kinesin family.</text>
</comment>
<keyword evidence="3" id="KW-0597">Phosphoprotein</keyword>
<dbReference type="GO" id="GO:0072686">
    <property type="term" value="C:mitotic spindle"/>
    <property type="evidence" value="ECO:0007669"/>
    <property type="project" value="TreeGrafter"/>
</dbReference>
<dbReference type="GO" id="GO:0007018">
    <property type="term" value="P:microtubule-based movement"/>
    <property type="evidence" value="ECO:0007669"/>
    <property type="project" value="InterPro"/>
</dbReference>
<proteinExistence type="inferred from homology"/>
<comment type="subcellular location">
    <subcellularLocation>
        <location evidence="1">Cytoplasm</location>
        <location evidence="1">Cytoskeleton</location>
        <location evidence="1">Spindle</location>
    </subcellularLocation>
</comment>
<dbReference type="InterPro" id="IPR019821">
    <property type="entry name" value="Kinesin_motor_CS"/>
</dbReference>
<dbReference type="CDD" id="cd01368">
    <property type="entry name" value="KISc_KIF23_like"/>
    <property type="match status" value="1"/>
</dbReference>
<dbReference type="InterPro" id="IPR032384">
    <property type="entry name" value="Kif23_Arf-bd"/>
</dbReference>
<keyword evidence="8 10" id="KW-0505">Motor protein</keyword>
<dbReference type="PROSITE" id="PS00411">
    <property type="entry name" value="KINESIN_MOTOR_1"/>
    <property type="match status" value="1"/>
</dbReference>
<evidence type="ECO:0000256" key="5">
    <source>
        <dbReference type="ARBA" id="ARBA00022741"/>
    </source>
</evidence>
<dbReference type="InterPro" id="IPR038105">
    <property type="entry name" value="Kif23_Arf-bd_sf"/>
</dbReference>
<dbReference type="AlphaFoldDB" id="A0A8J1XQ08"/>
<evidence type="ECO:0000256" key="12">
    <source>
        <dbReference type="SAM" id="Coils"/>
    </source>
</evidence>
<comment type="caution">
    <text evidence="14">The sequence shown here is derived from an EMBL/GenBank/DDBJ whole genome shotgun (WGS) entry which is preliminary data.</text>
</comment>
<dbReference type="GO" id="GO:0090307">
    <property type="term" value="P:mitotic spindle assembly"/>
    <property type="evidence" value="ECO:0007669"/>
    <property type="project" value="TreeGrafter"/>
</dbReference>
<dbReference type="EMBL" id="CAIIXF020000007">
    <property type="protein sequence ID" value="CAH1789923.1"/>
    <property type="molecule type" value="Genomic_DNA"/>
</dbReference>
<gene>
    <name evidence="14" type="ORF">OFUS_LOCUS15200</name>
</gene>
<evidence type="ECO:0000256" key="7">
    <source>
        <dbReference type="ARBA" id="ARBA00023054"/>
    </source>
</evidence>
<dbReference type="OrthoDB" id="2403182at2759"/>
<reference evidence="14" key="1">
    <citation type="submission" date="2022-03" db="EMBL/GenBank/DDBJ databases">
        <authorList>
            <person name="Martin C."/>
        </authorList>
    </citation>
    <scope>NUCLEOTIDE SEQUENCE</scope>
</reference>
<dbReference type="Proteomes" id="UP000749559">
    <property type="component" value="Unassembled WGS sequence"/>
</dbReference>
<dbReference type="GO" id="GO:0008574">
    <property type="term" value="F:plus-end-directed microtubule motor activity"/>
    <property type="evidence" value="ECO:0007669"/>
    <property type="project" value="TreeGrafter"/>
</dbReference>
<dbReference type="InterPro" id="IPR047149">
    <property type="entry name" value="KIF11-like"/>
</dbReference>
<dbReference type="Gene3D" id="2.60.40.4330">
    <property type="entry name" value="Kinesin-like protein Kif23, Arf6-interacting domain"/>
    <property type="match status" value="1"/>
</dbReference>
<dbReference type="InterPro" id="IPR001752">
    <property type="entry name" value="Kinesin_motor_dom"/>
</dbReference>
<evidence type="ECO:0000256" key="1">
    <source>
        <dbReference type="ARBA" id="ARBA00004186"/>
    </source>
</evidence>
<evidence type="ECO:0000256" key="2">
    <source>
        <dbReference type="ARBA" id="ARBA00022490"/>
    </source>
</evidence>
<feature type="binding site" evidence="10">
    <location>
        <begin position="108"/>
        <end position="115"/>
    </location>
    <ligand>
        <name>ATP</name>
        <dbReference type="ChEBI" id="CHEBI:30616"/>
    </ligand>
</feature>
<keyword evidence="4 11" id="KW-0493">Microtubule</keyword>
<evidence type="ECO:0000256" key="4">
    <source>
        <dbReference type="ARBA" id="ARBA00022701"/>
    </source>
</evidence>
<organism evidence="14 15">
    <name type="scientific">Owenia fusiformis</name>
    <name type="common">Polychaete worm</name>
    <dbReference type="NCBI Taxonomy" id="6347"/>
    <lineage>
        <taxon>Eukaryota</taxon>
        <taxon>Metazoa</taxon>
        <taxon>Spiralia</taxon>
        <taxon>Lophotrochozoa</taxon>
        <taxon>Annelida</taxon>
        <taxon>Polychaeta</taxon>
        <taxon>Sedentaria</taxon>
        <taxon>Canalipalpata</taxon>
        <taxon>Sabellida</taxon>
        <taxon>Oweniida</taxon>
        <taxon>Oweniidae</taxon>
        <taxon>Owenia</taxon>
    </lineage>
</organism>
<dbReference type="InterPro" id="IPR036961">
    <property type="entry name" value="Kinesin_motor_dom_sf"/>
</dbReference>
<dbReference type="PANTHER" id="PTHR47970:SF29">
    <property type="entry name" value="KINESIN FAMILY MEMBER 20B"/>
    <property type="match status" value="1"/>
</dbReference>
<dbReference type="InterPro" id="IPR027417">
    <property type="entry name" value="P-loop_NTPase"/>
</dbReference>
<dbReference type="GO" id="GO:0008017">
    <property type="term" value="F:microtubule binding"/>
    <property type="evidence" value="ECO:0007669"/>
    <property type="project" value="InterPro"/>
</dbReference>
<dbReference type="GO" id="GO:0005524">
    <property type="term" value="F:ATP binding"/>
    <property type="evidence" value="ECO:0007669"/>
    <property type="project" value="UniProtKB-UniRule"/>
</dbReference>
<feature type="compositionally biased region" description="Basic residues" evidence="13">
    <location>
        <begin position="1"/>
        <end position="14"/>
    </location>
</feature>
<evidence type="ECO:0000256" key="11">
    <source>
        <dbReference type="RuleBase" id="RU000394"/>
    </source>
</evidence>
<dbReference type="GO" id="GO:0005634">
    <property type="term" value="C:nucleus"/>
    <property type="evidence" value="ECO:0007669"/>
    <property type="project" value="TreeGrafter"/>
</dbReference>
<feature type="region of interest" description="Disordered" evidence="13">
    <location>
        <begin position="849"/>
        <end position="879"/>
    </location>
</feature>
<dbReference type="GO" id="GO:0005876">
    <property type="term" value="C:spindle microtubule"/>
    <property type="evidence" value="ECO:0007669"/>
    <property type="project" value="TreeGrafter"/>
</dbReference>
<keyword evidence="2" id="KW-0963">Cytoplasm</keyword>
<keyword evidence="9" id="KW-0206">Cytoskeleton</keyword>
<keyword evidence="15" id="KW-1185">Reference proteome</keyword>
<accession>A0A8J1XQ08</accession>
<evidence type="ECO:0000256" key="9">
    <source>
        <dbReference type="ARBA" id="ARBA00023212"/>
    </source>
</evidence>
<evidence type="ECO:0000256" key="3">
    <source>
        <dbReference type="ARBA" id="ARBA00022553"/>
    </source>
</evidence>
<protein>
    <recommendedName>
        <fullName evidence="11">Kinesin-like protein</fullName>
    </recommendedName>
</protein>
<dbReference type="Gene3D" id="3.40.850.10">
    <property type="entry name" value="Kinesin motor domain"/>
    <property type="match status" value="1"/>
</dbReference>
<keyword evidence="5 10" id="KW-0547">Nucleotide-binding</keyword>
<feature type="region of interest" description="Disordered" evidence="13">
    <location>
        <begin position="179"/>
        <end position="205"/>
    </location>
</feature>
<dbReference type="SUPFAM" id="SSF52540">
    <property type="entry name" value="P-loop containing nucleoside triphosphate hydrolases"/>
    <property type="match status" value="1"/>
</dbReference>
<feature type="region of interest" description="Disordered" evidence="13">
    <location>
        <begin position="665"/>
        <end position="767"/>
    </location>
</feature>
<dbReference type="PROSITE" id="PS50067">
    <property type="entry name" value="KINESIN_MOTOR_2"/>
    <property type="match status" value="1"/>
</dbReference>
<evidence type="ECO:0000313" key="15">
    <source>
        <dbReference type="Proteomes" id="UP000749559"/>
    </source>
</evidence>
<evidence type="ECO:0000256" key="6">
    <source>
        <dbReference type="ARBA" id="ARBA00022840"/>
    </source>
</evidence>
<dbReference type="SMART" id="SM00129">
    <property type="entry name" value="KISc"/>
    <property type="match status" value="1"/>
</dbReference>
<dbReference type="PANTHER" id="PTHR47970">
    <property type="entry name" value="KINESIN-LIKE PROTEIN KIF11"/>
    <property type="match status" value="1"/>
</dbReference>
<keyword evidence="6 10" id="KW-0067">ATP-binding</keyword>
<feature type="coiled-coil region" evidence="12">
    <location>
        <begin position="526"/>
        <end position="616"/>
    </location>
</feature>
<evidence type="ECO:0000256" key="10">
    <source>
        <dbReference type="PROSITE-ProRule" id="PRU00283"/>
    </source>
</evidence>
<dbReference type="GO" id="GO:0051231">
    <property type="term" value="P:spindle elongation"/>
    <property type="evidence" value="ECO:0007669"/>
    <property type="project" value="TreeGrafter"/>
</dbReference>
<evidence type="ECO:0000256" key="8">
    <source>
        <dbReference type="ARBA" id="ARBA00023175"/>
    </source>
</evidence>
<evidence type="ECO:0000256" key="13">
    <source>
        <dbReference type="SAM" id="MobiDB-lite"/>
    </source>
</evidence>
<feature type="compositionally biased region" description="Low complexity" evidence="13">
    <location>
        <begin position="668"/>
        <end position="679"/>
    </location>
</feature>
<dbReference type="Pfam" id="PF00225">
    <property type="entry name" value="Kinesin"/>
    <property type="match status" value="1"/>
</dbReference>
<dbReference type="PRINTS" id="PR00380">
    <property type="entry name" value="KINESINHEAVY"/>
</dbReference>
<evidence type="ECO:0000313" key="14">
    <source>
        <dbReference type="EMBL" id="CAH1789923.1"/>
    </source>
</evidence>
<dbReference type="Pfam" id="PF16540">
    <property type="entry name" value="MKLP1_Arf_bdg"/>
    <property type="match status" value="1"/>
</dbReference>
<keyword evidence="7 12" id="KW-0175">Coiled coil</keyword>
<feature type="region of interest" description="Disordered" evidence="13">
    <location>
        <begin position="1"/>
        <end position="21"/>
    </location>
</feature>